<feature type="transmembrane region" description="Helical" evidence="1">
    <location>
        <begin position="6"/>
        <end position="28"/>
    </location>
</feature>
<dbReference type="Proteomes" id="UP001215598">
    <property type="component" value="Unassembled WGS sequence"/>
</dbReference>
<dbReference type="AlphaFoldDB" id="A0AAD7HL00"/>
<proteinExistence type="predicted"/>
<gene>
    <name evidence="2" type="ORF">B0H16DRAFT_1895911</name>
</gene>
<organism evidence="2 3">
    <name type="scientific">Mycena metata</name>
    <dbReference type="NCBI Taxonomy" id="1033252"/>
    <lineage>
        <taxon>Eukaryota</taxon>
        <taxon>Fungi</taxon>
        <taxon>Dikarya</taxon>
        <taxon>Basidiomycota</taxon>
        <taxon>Agaricomycotina</taxon>
        <taxon>Agaricomycetes</taxon>
        <taxon>Agaricomycetidae</taxon>
        <taxon>Agaricales</taxon>
        <taxon>Marasmiineae</taxon>
        <taxon>Mycenaceae</taxon>
        <taxon>Mycena</taxon>
    </lineage>
</organism>
<accession>A0AAD7HL00</accession>
<feature type="transmembrane region" description="Helical" evidence="1">
    <location>
        <begin position="40"/>
        <end position="60"/>
    </location>
</feature>
<keyword evidence="1" id="KW-1133">Transmembrane helix</keyword>
<keyword evidence="1" id="KW-0812">Transmembrane</keyword>
<dbReference type="EMBL" id="JARKIB010000213">
    <property type="protein sequence ID" value="KAJ7723162.1"/>
    <property type="molecule type" value="Genomic_DNA"/>
</dbReference>
<keyword evidence="1" id="KW-0472">Membrane</keyword>
<evidence type="ECO:0000256" key="1">
    <source>
        <dbReference type="SAM" id="Phobius"/>
    </source>
</evidence>
<sequence>MVERFVGVLFHVYVVSTVSPFIFPFYRLRAPSLSSFIRVLFIHIYLHSFIFLPSLLHAILPAASSHVASRRIEWPRNCIAADSGLHACMTQLVRSWSAVVCIRVRGCGATFALPFAFLPSSCPPPSCFTSPSPSLLPFLLACPRRPSVVLPNGVHANARGRMRRPCGLPASRARALVCVIVSRRHLRAARTSFMQRVRVRVRSSAPLPTLDLSSSPFPPSSPRPIHQTPSFFPSHSFLPPIVLRVLLKPR</sequence>
<name>A0AAD7HL00_9AGAR</name>
<comment type="caution">
    <text evidence="2">The sequence shown here is derived from an EMBL/GenBank/DDBJ whole genome shotgun (WGS) entry which is preliminary data.</text>
</comment>
<reference evidence="2" key="1">
    <citation type="submission" date="2023-03" db="EMBL/GenBank/DDBJ databases">
        <title>Massive genome expansion in bonnet fungi (Mycena s.s.) driven by repeated elements and novel gene families across ecological guilds.</title>
        <authorList>
            <consortium name="Lawrence Berkeley National Laboratory"/>
            <person name="Harder C.B."/>
            <person name="Miyauchi S."/>
            <person name="Viragh M."/>
            <person name="Kuo A."/>
            <person name="Thoen E."/>
            <person name="Andreopoulos B."/>
            <person name="Lu D."/>
            <person name="Skrede I."/>
            <person name="Drula E."/>
            <person name="Henrissat B."/>
            <person name="Morin E."/>
            <person name="Kohler A."/>
            <person name="Barry K."/>
            <person name="LaButti K."/>
            <person name="Morin E."/>
            <person name="Salamov A."/>
            <person name="Lipzen A."/>
            <person name="Mereny Z."/>
            <person name="Hegedus B."/>
            <person name="Baldrian P."/>
            <person name="Stursova M."/>
            <person name="Weitz H."/>
            <person name="Taylor A."/>
            <person name="Grigoriev I.V."/>
            <person name="Nagy L.G."/>
            <person name="Martin F."/>
            <person name="Kauserud H."/>
        </authorList>
    </citation>
    <scope>NUCLEOTIDE SEQUENCE</scope>
    <source>
        <strain evidence="2">CBHHK182m</strain>
    </source>
</reference>
<protein>
    <submittedName>
        <fullName evidence="2">Uncharacterized protein</fullName>
    </submittedName>
</protein>
<evidence type="ECO:0000313" key="3">
    <source>
        <dbReference type="Proteomes" id="UP001215598"/>
    </source>
</evidence>
<evidence type="ECO:0000313" key="2">
    <source>
        <dbReference type="EMBL" id="KAJ7723162.1"/>
    </source>
</evidence>
<keyword evidence="3" id="KW-1185">Reference proteome</keyword>